<accession>A0ABX1YWQ1</accession>
<keyword evidence="1" id="KW-0732">Signal</keyword>
<dbReference type="EMBL" id="WHOC01000006">
    <property type="protein sequence ID" value="NOU84271.1"/>
    <property type="molecule type" value="Genomic_DNA"/>
</dbReference>
<protein>
    <submittedName>
        <fullName evidence="2">Uncharacterized protein</fullName>
    </submittedName>
</protein>
<name>A0ABX1YWQ1_9BACL</name>
<reference evidence="2 3" key="1">
    <citation type="submission" date="2019-10" db="EMBL/GenBank/DDBJ databases">
        <title>Description of Paenibacillus choica sp. nov.</title>
        <authorList>
            <person name="Carlier A."/>
            <person name="Qi S."/>
        </authorList>
    </citation>
    <scope>NUCLEOTIDE SEQUENCE [LARGE SCALE GENOMIC DNA]</scope>
    <source>
        <strain evidence="2 3">LMG 31460</strain>
    </source>
</reference>
<keyword evidence="3" id="KW-1185">Reference proteome</keyword>
<evidence type="ECO:0000313" key="2">
    <source>
        <dbReference type="EMBL" id="NOU84271.1"/>
    </source>
</evidence>
<gene>
    <name evidence="2" type="ORF">GC102_00515</name>
</gene>
<feature type="chain" id="PRO_5045303293" evidence="1">
    <location>
        <begin position="26"/>
        <end position="358"/>
    </location>
</feature>
<comment type="caution">
    <text evidence="2">The sequence shown here is derived from an EMBL/GenBank/DDBJ whole genome shotgun (WGS) entry which is preliminary data.</text>
</comment>
<dbReference type="Proteomes" id="UP000658690">
    <property type="component" value="Unassembled WGS sequence"/>
</dbReference>
<feature type="signal peptide" evidence="1">
    <location>
        <begin position="1"/>
        <end position="25"/>
    </location>
</feature>
<sequence>MFKLKNIVLIITANALLCTTATVYADSTSNWDYPTSRIVKAVKIENQLLMTTSTIQWSADQLKLFQSDDVFRQFFPALVYKVTDADELRSKLMFTNAPGAKFTRKLATYDDGEEIKLSIRDTSRLSNDKSYVFYTAWLHTVEGDSQISFRSLQRYAQPNGTLNDLHKTDDEIATITFDKAEVIDKKYKDYYLPESFNSPFKQYTWREETDDTKVKSYALINSKEELESYKHAAAQSLKFAPSGNKVRFAATFRNNGPSRVDMLVEKYNLTLSQIYAAGIKENKEEYTVSWYDTGLEVMSLMGLQQSGFEKFAITELEGTAYVEDLQKMSQMSNIDVIEIESLGQVPSGLHWLNERYGN</sequence>
<evidence type="ECO:0000313" key="3">
    <source>
        <dbReference type="Proteomes" id="UP000658690"/>
    </source>
</evidence>
<proteinExistence type="predicted"/>
<dbReference type="RefSeq" id="WP_171687752.1">
    <property type="nucleotide sequence ID" value="NZ_WHOC01000006.1"/>
</dbReference>
<organism evidence="2 3">
    <name type="scientific">Paenibacillus germinis</name>
    <dbReference type="NCBI Taxonomy" id="2654979"/>
    <lineage>
        <taxon>Bacteria</taxon>
        <taxon>Bacillati</taxon>
        <taxon>Bacillota</taxon>
        <taxon>Bacilli</taxon>
        <taxon>Bacillales</taxon>
        <taxon>Paenibacillaceae</taxon>
        <taxon>Paenibacillus</taxon>
    </lineage>
</organism>
<evidence type="ECO:0000256" key="1">
    <source>
        <dbReference type="SAM" id="SignalP"/>
    </source>
</evidence>